<dbReference type="CDD" id="cd01094">
    <property type="entry name" value="Alkanesulfonate_monoxygenase"/>
    <property type="match status" value="1"/>
</dbReference>
<proteinExistence type="predicted"/>
<dbReference type="GO" id="GO:0016705">
    <property type="term" value="F:oxidoreductase activity, acting on paired donors, with incorporation or reduction of molecular oxygen"/>
    <property type="evidence" value="ECO:0007669"/>
    <property type="project" value="InterPro"/>
</dbReference>
<feature type="compositionally biased region" description="Basic and acidic residues" evidence="5">
    <location>
        <begin position="1"/>
        <end position="17"/>
    </location>
</feature>
<accession>A0A1G7PS32</accession>
<evidence type="ECO:0000259" key="6">
    <source>
        <dbReference type="Pfam" id="PF00296"/>
    </source>
</evidence>
<dbReference type="Proteomes" id="UP000198863">
    <property type="component" value="Unassembled WGS sequence"/>
</dbReference>
<keyword evidence="2" id="KW-0288">FMN</keyword>
<dbReference type="Gene3D" id="3.20.20.30">
    <property type="entry name" value="Luciferase-like domain"/>
    <property type="match status" value="1"/>
</dbReference>
<organism evidence="7 8">
    <name type="scientific">Klenkia brasiliensis</name>
    <dbReference type="NCBI Taxonomy" id="333142"/>
    <lineage>
        <taxon>Bacteria</taxon>
        <taxon>Bacillati</taxon>
        <taxon>Actinomycetota</taxon>
        <taxon>Actinomycetes</taxon>
        <taxon>Geodermatophilales</taxon>
        <taxon>Geodermatophilaceae</taxon>
        <taxon>Klenkia</taxon>
    </lineage>
</organism>
<evidence type="ECO:0000256" key="1">
    <source>
        <dbReference type="ARBA" id="ARBA00022630"/>
    </source>
</evidence>
<sequence length="399" mass="44131">MTTTDDRPTQRANERLDLAPTDPRPPAETQPRADRTTTNPLFNDQGMKLGLFGTNCSYGLIMSHAASSYEITWEHTKAIAQKADRLGFEAMVPVARWKGFGGSTNFNGNCFETYTWAAGLAEATENIAIAATSHLPTMHPIVSAKQAMTIDHISGGRFVLNLVMGWVTPEMEMFGREQREHDERYAFGQEWIDYAVKLWTEEGSFDVDGKYFNGMDVEAYPKPVQGPRPALINAGNSKAGIEFSARNVDVNFASLDTLENVQTYTSTLKEKARTEHQRDIQTMTYGLIVCRDTEAEAKAAFQNVIDEGDWGAAGNVIKIAGSGASQSFDHVVKEYQERFIAGWGGYPIVGTPEQVTEELVKLNQAGMDGMIMGLIDPVQELDVFESDILPLMQQAGIRH</sequence>
<dbReference type="SUPFAM" id="SSF51679">
    <property type="entry name" value="Bacterial luciferase-like"/>
    <property type="match status" value="1"/>
</dbReference>
<keyword evidence="3" id="KW-0560">Oxidoreductase</keyword>
<evidence type="ECO:0000256" key="3">
    <source>
        <dbReference type="ARBA" id="ARBA00023002"/>
    </source>
</evidence>
<evidence type="ECO:0000256" key="2">
    <source>
        <dbReference type="ARBA" id="ARBA00022643"/>
    </source>
</evidence>
<dbReference type="InterPro" id="IPR036661">
    <property type="entry name" value="Luciferase-like_sf"/>
</dbReference>
<keyword evidence="8" id="KW-1185">Reference proteome</keyword>
<dbReference type="PANTHER" id="PTHR42847:SF4">
    <property type="entry name" value="ALKANESULFONATE MONOOXYGENASE-RELATED"/>
    <property type="match status" value="1"/>
</dbReference>
<dbReference type="RefSeq" id="WP_091059999.1">
    <property type="nucleotide sequence ID" value="NZ_FNCF01000002.1"/>
</dbReference>
<feature type="domain" description="Luciferase-like" evidence="6">
    <location>
        <begin position="66"/>
        <end position="368"/>
    </location>
</feature>
<name>A0A1G7PS32_9ACTN</name>
<dbReference type="AlphaFoldDB" id="A0A1G7PS32"/>
<dbReference type="InterPro" id="IPR050172">
    <property type="entry name" value="SsuD_RutA_monooxygenase"/>
</dbReference>
<evidence type="ECO:0000313" key="7">
    <source>
        <dbReference type="EMBL" id="SDF89034.1"/>
    </source>
</evidence>
<evidence type="ECO:0000256" key="4">
    <source>
        <dbReference type="ARBA" id="ARBA00023033"/>
    </source>
</evidence>
<dbReference type="GO" id="GO:0004497">
    <property type="term" value="F:monooxygenase activity"/>
    <property type="evidence" value="ECO:0007669"/>
    <property type="project" value="UniProtKB-KW"/>
</dbReference>
<dbReference type="Pfam" id="PF00296">
    <property type="entry name" value="Bac_luciferase"/>
    <property type="match status" value="1"/>
</dbReference>
<dbReference type="InterPro" id="IPR011251">
    <property type="entry name" value="Luciferase-like_dom"/>
</dbReference>
<feature type="region of interest" description="Disordered" evidence="5">
    <location>
        <begin position="1"/>
        <end position="41"/>
    </location>
</feature>
<evidence type="ECO:0000256" key="5">
    <source>
        <dbReference type="SAM" id="MobiDB-lite"/>
    </source>
</evidence>
<dbReference type="EMBL" id="FNCF01000002">
    <property type="protein sequence ID" value="SDF89034.1"/>
    <property type="molecule type" value="Genomic_DNA"/>
</dbReference>
<keyword evidence="1" id="KW-0285">Flavoprotein</keyword>
<protein>
    <submittedName>
        <fullName evidence="7">Flavin-dependent oxidoreductase, luciferase family (Includes alkanesulfonate monooxygenase SsuD and methylene tetrahydromethanopterin reductase)</fullName>
    </submittedName>
</protein>
<gene>
    <name evidence="7" type="ORF">SAMN05660324_1194</name>
</gene>
<keyword evidence="4 7" id="KW-0503">Monooxygenase</keyword>
<dbReference type="PANTHER" id="PTHR42847">
    <property type="entry name" value="ALKANESULFONATE MONOOXYGENASE"/>
    <property type="match status" value="1"/>
</dbReference>
<evidence type="ECO:0000313" key="8">
    <source>
        <dbReference type="Proteomes" id="UP000198863"/>
    </source>
</evidence>
<dbReference type="OrthoDB" id="9814695at2"/>
<reference evidence="8" key="1">
    <citation type="submission" date="2016-10" db="EMBL/GenBank/DDBJ databases">
        <authorList>
            <person name="Varghese N."/>
            <person name="Submissions S."/>
        </authorList>
    </citation>
    <scope>NUCLEOTIDE SEQUENCE [LARGE SCALE GENOMIC DNA]</scope>
    <source>
        <strain evidence="8">DSM 44526</strain>
    </source>
</reference>